<dbReference type="EMBL" id="LT906453">
    <property type="protein sequence ID" value="SNV19645.1"/>
    <property type="molecule type" value="Genomic_DNA"/>
</dbReference>
<sequence length="288" mass="30795">MNEGEVTFARALRSAVAEAGFTLTGLRAELLERGLSVSVGTLSQWQTGRSVPLKDRSLVVVGEIERIVGAPPGGLVSIISGVPGRSVGGEELSCVCDRQKGAGSSLDFVWRGDVRDDPIRLLSLHESFRLNAFGAISSFRVRITLSAEADGVDCLSVVTLCPPDGAQVLLRAMSNCRFGRQMLTASGQVSEVFLERPLRLGEAAVVEFRGEVVGAVDAECGVSRELGVDVGELVWCVDFEEGQGPLSVESWCVNEEEELVKPVRVADAGLSVVFCAAKPGKYGVRWVW</sequence>
<proteinExistence type="predicted"/>
<dbReference type="GeneID" id="63460564"/>
<reference evidence="1 2" key="1">
    <citation type="submission" date="2017-06" db="EMBL/GenBank/DDBJ databases">
        <authorList>
            <consortium name="Pathogen Informatics"/>
        </authorList>
    </citation>
    <scope>NUCLEOTIDE SEQUENCE [LARGE SCALE GENOMIC DNA]</scope>
    <source>
        <strain evidence="1 2">NCTC13039</strain>
    </source>
</reference>
<evidence type="ECO:0000313" key="1">
    <source>
        <dbReference type="EMBL" id="SNV19645.1"/>
    </source>
</evidence>
<dbReference type="STRING" id="1121387.GCA_000429885_01861"/>
<dbReference type="RefSeq" id="WP_154657691.1">
    <property type="nucleotide sequence ID" value="NZ_JAAFNI010000001.1"/>
</dbReference>
<dbReference type="KEGG" id="dco:SAMEA4475696_0765"/>
<dbReference type="OrthoDB" id="3690688at2"/>
<keyword evidence="2" id="KW-1185">Reference proteome</keyword>
<dbReference type="Proteomes" id="UP000242637">
    <property type="component" value="Chromosome 1"/>
</dbReference>
<accession>A0A239VBU9</accession>
<protein>
    <submittedName>
        <fullName evidence="1">Uncharacterized protein</fullName>
    </submittedName>
</protein>
<evidence type="ECO:0000313" key="2">
    <source>
        <dbReference type="Proteomes" id="UP000242637"/>
    </source>
</evidence>
<organism evidence="1 2">
    <name type="scientific">Dermatophilus congolensis</name>
    <dbReference type="NCBI Taxonomy" id="1863"/>
    <lineage>
        <taxon>Bacteria</taxon>
        <taxon>Bacillati</taxon>
        <taxon>Actinomycetota</taxon>
        <taxon>Actinomycetes</taxon>
        <taxon>Micrococcales</taxon>
        <taxon>Dermatophilaceae</taxon>
        <taxon>Dermatophilus</taxon>
    </lineage>
</organism>
<name>A0A239VBU9_9MICO</name>
<dbReference type="AlphaFoldDB" id="A0A239VBU9"/>
<gene>
    <name evidence="1" type="ORF">SAMEA4475696_00765</name>
</gene>